<comment type="caution">
    <text evidence="2">The sequence shown here is derived from an EMBL/GenBank/DDBJ whole genome shotgun (WGS) entry which is preliminary data.</text>
</comment>
<evidence type="ECO:0000256" key="1">
    <source>
        <dbReference type="SAM" id="MobiDB-lite"/>
    </source>
</evidence>
<protein>
    <submittedName>
        <fullName evidence="2">Uncharacterized protein</fullName>
    </submittedName>
</protein>
<evidence type="ECO:0000313" key="3">
    <source>
        <dbReference type="Proteomes" id="UP000237662"/>
    </source>
</evidence>
<proteinExistence type="predicted"/>
<keyword evidence="3" id="KW-1185">Reference proteome</keyword>
<feature type="region of interest" description="Disordered" evidence="1">
    <location>
        <begin position="68"/>
        <end position="93"/>
    </location>
</feature>
<evidence type="ECO:0000313" key="2">
    <source>
        <dbReference type="EMBL" id="PPK87415.1"/>
    </source>
</evidence>
<sequence length="137" mass="15697">MIRWATFLLLLLSCGPEDIDPNQIIEERASEQVAAIRANLLRDCNERILEAAQVRADSLLLDRARRMRRIAGRPPRPGRPGEPPPQELSEPLPLRPLFPFEIRFDTLLRDSLLRDSLLRDSLLQLNPIDTLLRSDSI</sequence>
<name>A0A2S6I7D3_9BACT</name>
<dbReference type="Proteomes" id="UP000237662">
    <property type="component" value="Unassembled WGS sequence"/>
</dbReference>
<reference evidence="2 3" key="1">
    <citation type="submission" date="2018-02" db="EMBL/GenBank/DDBJ databases">
        <title>Genomic Encyclopedia of Archaeal and Bacterial Type Strains, Phase II (KMG-II): from individual species to whole genera.</title>
        <authorList>
            <person name="Goeker M."/>
        </authorList>
    </citation>
    <scope>NUCLEOTIDE SEQUENCE [LARGE SCALE GENOMIC DNA]</scope>
    <source>
        <strain evidence="2 3">DSM 29526</strain>
    </source>
</reference>
<accession>A0A2S6I7D3</accession>
<dbReference type="RefSeq" id="WP_104418019.1">
    <property type="nucleotide sequence ID" value="NZ_PTJC01000005.1"/>
</dbReference>
<dbReference type="AlphaFoldDB" id="A0A2S6I7D3"/>
<organism evidence="2 3">
    <name type="scientific">Neolewinella xylanilytica</name>
    <dbReference type="NCBI Taxonomy" id="1514080"/>
    <lineage>
        <taxon>Bacteria</taxon>
        <taxon>Pseudomonadati</taxon>
        <taxon>Bacteroidota</taxon>
        <taxon>Saprospiria</taxon>
        <taxon>Saprospirales</taxon>
        <taxon>Lewinellaceae</taxon>
        <taxon>Neolewinella</taxon>
    </lineage>
</organism>
<feature type="compositionally biased region" description="Pro residues" evidence="1">
    <location>
        <begin position="74"/>
        <end position="86"/>
    </location>
</feature>
<gene>
    <name evidence="2" type="ORF">CLV84_0355</name>
</gene>
<dbReference type="EMBL" id="PTJC01000005">
    <property type="protein sequence ID" value="PPK87415.1"/>
    <property type="molecule type" value="Genomic_DNA"/>
</dbReference>
<dbReference type="OrthoDB" id="1495325at2"/>